<dbReference type="Pfam" id="PF00005">
    <property type="entry name" value="ABC_tran"/>
    <property type="match status" value="1"/>
</dbReference>
<dbReference type="Gene3D" id="3.40.50.300">
    <property type="entry name" value="P-loop containing nucleotide triphosphate hydrolases"/>
    <property type="match status" value="1"/>
</dbReference>
<dbReference type="GO" id="GO:0016887">
    <property type="term" value="F:ATP hydrolysis activity"/>
    <property type="evidence" value="ECO:0007669"/>
    <property type="project" value="InterPro"/>
</dbReference>
<dbReference type="InterPro" id="IPR017871">
    <property type="entry name" value="ABC_transporter-like_CS"/>
</dbReference>
<evidence type="ECO:0000256" key="2">
    <source>
        <dbReference type="ARBA" id="ARBA00022448"/>
    </source>
</evidence>
<keyword evidence="3" id="KW-0547">Nucleotide-binding</keyword>
<evidence type="ECO:0000313" key="7">
    <source>
        <dbReference type="Proteomes" id="UP000292346"/>
    </source>
</evidence>
<dbReference type="EMBL" id="SJJZ01000002">
    <property type="protein sequence ID" value="TCC08521.1"/>
    <property type="molecule type" value="Genomic_DNA"/>
</dbReference>
<dbReference type="SUPFAM" id="SSF52540">
    <property type="entry name" value="P-loop containing nucleoside triphosphate hydrolases"/>
    <property type="match status" value="1"/>
</dbReference>
<dbReference type="PROSITE" id="PS00211">
    <property type="entry name" value="ABC_TRANSPORTER_1"/>
    <property type="match status" value="1"/>
</dbReference>
<dbReference type="InterPro" id="IPR003593">
    <property type="entry name" value="AAA+_ATPase"/>
</dbReference>
<evidence type="ECO:0000256" key="3">
    <source>
        <dbReference type="ARBA" id="ARBA00022741"/>
    </source>
</evidence>
<keyword evidence="7" id="KW-1185">Reference proteome</keyword>
<dbReference type="Proteomes" id="UP000292346">
    <property type="component" value="Unassembled WGS sequence"/>
</dbReference>
<evidence type="ECO:0000259" key="5">
    <source>
        <dbReference type="PROSITE" id="PS50893"/>
    </source>
</evidence>
<dbReference type="GO" id="GO:0005524">
    <property type="term" value="F:ATP binding"/>
    <property type="evidence" value="ECO:0007669"/>
    <property type="project" value="UniProtKB-KW"/>
</dbReference>
<reference evidence="6 7" key="1">
    <citation type="submission" date="2019-02" db="EMBL/GenBank/DDBJ databases">
        <title>Kribbella capetownensis sp. nov. and Kribbella speibonae sp. nov., isolated from soil.</title>
        <authorList>
            <person name="Curtis S.M."/>
            <person name="Norton I."/>
            <person name="Everest G.J."/>
            <person name="Meyers P.R."/>
        </authorList>
    </citation>
    <scope>NUCLEOTIDE SEQUENCE [LARGE SCALE GENOMIC DNA]</scope>
    <source>
        <strain evidence="6 7">KCTC 29219</strain>
    </source>
</reference>
<organism evidence="6 7">
    <name type="scientific">Kribbella soli</name>
    <dbReference type="NCBI Taxonomy" id="1124743"/>
    <lineage>
        <taxon>Bacteria</taxon>
        <taxon>Bacillati</taxon>
        <taxon>Actinomycetota</taxon>
        <taxon>Actinomycetes</taxon>
        <taxon>Propionibacteriales</taxon>
        <taxon>Kribbellaceae</taxon>
        <taxon>Kribbella</taxon>
    </lineage>
</organism>
<dbReference type="OrthoDB" id="9804819at2"/>
<accession>A0A4R0HD73</accession>
<evidence type="ECO:0000313" key="6">
    <source>
        <dbReference type="EMBL" id="TCC08521.1"/>
    </source>
</evidence>
<dbReference type="PROSITE" id="PS50893">
    <property type="entry name" value="ABC_TRANSPORTER_2"/>
    <property type="match status" value="1"/>
</dbReference>
<name>A0A4R0HD73_9ACTN</name>
<dbReference type="PANTHER" id="PTHR43335">
    <property type="entry name" value="ABC TRANSPORTER, ATP-BINDING PROTEIN"/>
    <property type="match status" value="1"/>
</dbReference>
<comment type="similarity">
    <text evidence="1">Belongs to the ABC transporter superfamily.</text>
</comment>
<gene>
    <name evidence="6" type="ORF">E0H45_21870</name>
</gene>
<sequence length="237" mass="25154">MAEHAVDARGLVRTFDDGTGIRGVDIWVAPGEIHALVGLNGAGKSTLMRLLLGMLTPADGTVTIAGQALKHVDWAAVGHLVDYPLAYRELTCRQNLALGARLHGVSPAKIPGMVAAAIAELQLTQYADRRAAKLSLGNKQRLGLASALQHDPRFIVLDEPTNSLDPSGVILLREALLRRSDEGAAVLVSSHHLDEVARIAGRISVLNAGRVIGSLDPHGVDIERAFFDLVHSDDVAA</sequence>
<protein>
    <submittedName>
        <fullName evidence="6">ABC transporter ATP-binding protein</fullName>
    </submittedName>
</protein>
<evidence type="ECO:0000256" key="1">
    <source>
        <dbReference type="ARBA" id="ARBA00005417"/>
    </source>
</evidence>
<dbReference type="RefSeq" id="WP_131340027.1">
    <property type="nucleotide sequence ID" value="NZ_SJJZ01000002.1"/>
</dbReference>
<feature type="domain" description="ABC transporter" evidence="5">
    <location>
        <begin position="6"/>
        <end position="233"/>
    </location>
</feature>
<comment type="caution">
    <text evidence="6">The sequence shown here is derived from an EMBL/GenBank/DDBJ whole genome shotgun (WGS) entry which is preliminary data.</text>
</comment>
<proteinExistence type="inferred from homology"/>
<dbReference type="AlphaFoldDB" id="A0A4R0HD73"/>
<dbReference type="PANTHER" id="PTHR43335:SF4">
    <property type="entry name" value="ABC TRANSPORTER, ATP-BINDING PROTEIN"/>
    <property type="match status" value="1"/>
</dbReference>
<dbReference type="SMART" id="SM00382">
    <property type="entry name" value="AAA"/>
    <property type="match status" value="1"/>
</dbReference>
<dbReference type="InterPro" id="IPR027417">
    <property type="entry name" value="P-loop_NTPase"/>
</dbReference>
<keyword evidence="2" id="KW-0813">Transport</keyword>
<keyword evidence="4 6" id="KW-0067">ATP-binding</keyword>
<dbReference type="InterPro" id="IPR003439">
    <property type="entry name" value="ABC_transporter-like_ATP-bd"/>
</dbReference>
<evidence type="ECO:0000256" key="4">
    <source>
        <dbReference type="ARBA" id="ARBA00022840"/>
    </source>
</evidence>